<sequence length="54" mass="6176">MPPRQLKLSGSTIFKMECTVVKPSLFDILIEARITEPLIRQYSWLLSSSSLHLT</sequence>
<name>A0A9D4DVN2_DREPO</name>
<dbReference type="AlphaFoldDB" id="A0A9D4DVN2"/>
<reference evidence="1" key="1">
    <citation type="journal article" date="2019" name="bioRxiv">
        <title>The Genome of the Zebra Mussel, Dreissena polymorpha: A Resource for Invasive Species Research.</title>
        <authorList>
            <person name="McCartney M.A."/>
            <person name="Auch B."/>
            <person name="Kono T."/>
            <person name="Mallez S."/>
            <person name="Zhang Y."/>
            <person name="Obille A."/>
            <person name="Becker A."/>
            <person name="Abrahante J.E."/>
            <person name="Garbe J."/>
            <person name="Badalamenti J.P."/>
            <person name="Herman A."/>
            <person name="Mangelson H."/>
            <person name="Liachko I."/>
            <person name="Sullivan S."/>
            <person name="Sone E.D."/>
            <person name="Koren S."/>
            <person name="Silverstein K.A.T."/>
            <person name="Beckman K.B."/>
            <person name="Gohl D.M."/>
        </authorList>
    </citation>
    <scope>NUCLEOTIDE SEQUENCE</scope>
    <source>
        <strain evidence="1">Duluth1</strain>
        <tissue evidence="1">Whole animal</tissue>
    </source>
</reference>
<dbReference type="Proteomes" id="UP000828390">
    <property type="component" value="Unassembled WGS sequence"/>
</dbReference>
<keyword evidence="2" id="KW-1185">Reference proteome</keyword>
<gene>
    <name evidence="1" type="ORF">DPMN_169663</name>
</gene>
<proteinExistence type="predicted"/>
<comment type="caution">
    <text evidence="1">The sequence shown here is derived from an EMBL/GenBank/DDBJ whole genome shotgun (WGS) entry which is preliminary data.</text>
</comment>
<dbReference type="EMBL" id="JAIWYP010000009">
    <property type="protein sequence ID" value="KAH3768451.1"/>
    <property type="molecule type" value="Genomic_DNA"/>
</dbReference>
<evidence type="ECO:0000313" key="2">
    <source>
        <dbReference type="Proteomes" id="UP000828390"/>
    </source>
</evidence>
<evidence type="ECO:0000313" key="1">
    <source>
        <dbReference type="EMBL" id="KAH3768451.1"/>
    </source>
</evidence>
<organism evidence="1 2">
    <name type="scientific">Dreissena polymorpha</name>
    <name type="common">Zebra mussel</name>
    <name type="synonym">Mytilus polymorpha</name>
    <dbReference type="NCBI Taxonomy" id="45954"/>
    <lineage>
        <taxon>Eukaryota</taxon>
        <taxon>Metazoa</taxon>
        <taxon>Spiralia</taxon>
        <taxon>Lophotrochozoa</taxon>
        <taxon>Mollusca</taxon>
        <taxon>Bivalvia</taxon>
        <taxon>Autobranchia</taxon>
        <taxon>Heteroconchia</taxon>
        <taxon>Euheterodonta</taxon>
        <taxon>Imparidentia</taxon>
        <taxon>Neoheterodontei</taxon>
        <taxon>Myida</taxon>
        <taxon>Dreissenoidea</taxon>
        <taxon>Dreissenidae</taxon>
        <taxon>Dreissena</taxon>
    </lineage>
</organism>
<accession>A0A9D4DVN2</accession>
<protein>
    <submittedName>
        <fullName evidence="1">Uncharacterized protein</fullName>
    </submittedName>
</protein>
<reference evidence="1" key="2">
    <citation type="submission" date="2020-11" db="EMBL/GenBank/DDBJ databases">
        <authorList>
            <person name="McCartney M.A."/>
            <person name="Auch B."/>
            <person name="Kono T."/>
            <person name="Mallez S."/>
            <person name="Becker A."/>
            <person name="Gohl D.M."/>
            <person name="Silverstein K.A.T."/>
            <person name="Koren S."/>
            <person name="Bechman K.B."/>
            <person name="Herman A."/>
            <person name="Abrahante J.E."/>
            <person name="Garbe J."/>
        </authorList>
    </citation>
    <scope>NUCLEOTIDE SEQUENCE</scope>
    <source>
        <strain evidence="1">Duluth1</strain>
        <tissue evidence="1">Whole animal</tissue>
    </source>
</reference>